<proteinExistence type="predicted"/>
<evidence type="ECO:0000313" key="2">
    <source>
        <dbReference type="Proteomes" id="UP000616114"/>
    </source>
</evidence>
<reference evidence="1" key="1">
    <citation type="journal article" date="2014" name="Int. J. Syst. Evol. Microbiol.">
        <title>Complete genome sequence of Corynebacterium casei LMG S-19264T (=DSM 44701T), isolated from a smear-ripened cheese.</title>
        <authorList>
            <consortium name="US DOE Joint Genome Institute (JGI-PGF)"/>
            <person name="Walter F."/>
            <person name="Albersmeier A."/>
            <person name="Kalinowski J."/>
            <person name="Ruckert C."/>
        </authorList>
    </citation>
    <scope>NUCLEOTIDE SEQUENCE</scope>
    <source>
        <strain evidence="1">CGMCC 1.12785</strain>
    </source>
</reference>
<dbReference type="EMBL" id="BMFY01000001">
    <property type="protein sequence ID" value="GGA02711.1"/>
    <property type="molecule type" value="Genomic_DNA"/>
</dbReference>
<organism evidence="1 2">
    <name type="scientific">Sediminivirga luteola</name>
    <dbReference type="NCBI Taxonomy" id="1774748"/>
    <lineage>
        <taxon>Bacteria</taxon>
        <taxon>Bacillati</taxon>
        <taxon>Actinomycetota</taxon>
        <taxon>Actinomycetes</taxon>
        <taxon>Micrococcales</taxon>
        <taxon>Brevibacteriaceae</taxon>
        <taxon>Sediminivirga</taxon>
    </lineage>
</organism>
<comment type="caution">
    <text evidence="1">The sequence shown here is derived from an EMBL/GenBank/DDBJ whole genome shotgun (WGS) entry which is preliminary data.</text>
</comment>
<gene>
    <name evidence="1" type="ORF">GCM10011333_01620</name>
</gene>
<protein>
    <recommendedName>
        <fullName evidence="3">SnoaL-like protein</fullName>
    </recommendedName>
</protein>
<dbReference type="RefSeq" id="WP_229744840.1">
    <property type="nucleotide sequence ID" value="NZ_BMFY01000001.1"/>
</dbReference>
<dbReference type="SUPFAM" id="SSF54427">
    <property type="entry name" value="NTF2-like"/>
    <property type="match status" value="1"/>
</dbReference>
<sequence>MTTGSASDQLRQQVPAAVLRVIEHGSGAPDPELLAGFTAGAVVQDDGRTHSGRAAIASWLAEASTAFDYTSTLIGYQPGRAAVRIEGNFPGGVADLTYAFDLDEDGRITRLTIG</sequence>
<evidence type="ECO:0008006" key="3">
    <source>
        <dbReference type="Google" id="ProtNLM"/>
    </source>
</evidence>
<accession>A0A8J2TV20</accession>
<keyword evidence="2" id="KW-1185">Reference proteome</keyword>
<dbReference type="InterPro" id="IPR032710">
    <property type="entry name" value="NTF2-like_dom_sf"/>
</dbReference>
<evidence type="ECO:0000313" key="1">
    <source>
        <dbReference type="EMBL" id="GGA02711.1"/>
    </source>
</evidence>
<reference evidence="1" key="2">
    <citation type="submission" date="2020-09" db="EMBL/GenBank/DDBJ databases">
        <authorList>
            <person name="Sun Q."/>
            <person name="Zhou Y."/>
        </authorList>
    </citation>
    <scope>NUCLEOTIDE SEQUENCE</scope>
    <source>
        <strain evidence="1">CGMCC 1.12785</strain>
    </source>
</reference>
<dbReference type="Proteomes" id="UP000616114">
    <property type="component" value="Unassembled WGS sequence"/>
</dbReference>
<name>A0A8J2TV20_9MICO</name>
<dbReference type="AlphaFoldDB" id="A0A8J2TV20"/>
<dbReference type="Gene3D" id="3.10.450.50">
    <property type="match status" value="1"/>
</dbReference>